<evidence type="ECO:0000313" key="2">
    <source>
        <dbReference type="Proteomes" id="UP000245698"/>
    </source>
</evidence>
<dbReference type="AlphaFoldDB" id="A0A2P9AVT7"/>
<dbReference type="RefSeq" id="WP_123151532.1">
    <property type="nucleotide sequence ID" value="NZ_FUIG01000074.1"/>
</dbReference>
<organism evidence="1 2">
    <name type="scientific">Mesorhizobium delmotii</name>
    <dbReference type="NCBI Taxonomy" id="1631247"/>
    <lineage>
        <taxon>Bacteria</taxon>
        <taxon>Pseudomonadati</taxon>
        <taxon>Pseudomonadota</taxon>
        <taxon>Alphaproteobacteria</taxon>
        <taxon>Hyphomicrobiales</taxon>
        <taxon>Phyllobacteriaceae</taxon>
        <taxon>Mesorhizobium</taxon>
    </lineage>
</organism>
<name>A0A2P9AVT7_9HYPH</name>
<proteinExistence type="predicted"/>
<reference evidence="2" key="1">
    <citation type="submission" date="2016-12" db="EMBL/GenBank/DDBJ databases">
        <authorList>
            <person name="Brunel B."/>
        </authorList>
    </citation>
    <scope>NUCLEOTIDE SEQUENCE [LARGE SCALE GENOMIC DNA]</scope>
</reference>
<gene>
    <name evidence="1" type="ORF">BQ8482_630001</name>
</gene>
<accession>A0A2P9AVT7</accession>
<dbReference type="EMBL" id="FUIG01000074">
    <property type="protein sequence ID" value="SJM35260.1"/>
    <property type="molecule type" value="Genomic_DNA"/>
</dbReference>
<protein>
    <submittedName>
        <fullName evidence="1">Uncharacterized protein</fullName>
    </submittedName>
</protein>
<keyword evidence="2" id="KW-1185">Reference proteome</keyword>
<evidence type="ECO:0000313" key="1">
    <source>
        <dbReference type="EMBL" id="SJM35260.1"/>
    </source>
</evidence>
<dbReference type="Proteomes" id="UP000245698">
    <property type="component" value="Unassembled WGS sequence"/>
</dbReference>
<sequence>MKPVSATTEQALSEAMARLFDGCPRVTDGRLTVANLAVEAGVSRATANRALKVLKVFRQAVIETRLWRDAEGQPMGATRAEQERRAVNDILAQHHQVRALCELMELRRYGYNAEVIPIASRKRP</sequence>